<evidence type="ECO:0000313" key="2">
    <source>
        <dbReference type="EMBL" id="KAH9516026.1"/>
    </source>
</evidence>
<dbReference type="PANTHER" id="PTHR33964:SF1">
    <property type="entry name" value="RE45066P"/>
    <property type="match status" value="1"/>
</dbReference>
<accession>A0A922L2Z1</accession>
<dbReference type="PANTHER" id="PTHR33964">
    <property type="entry name" value="RE45066P-RELATED"/>
    <property type="match status" value="1"/>
</dbReference>
<sequence length="258" mass="29947">MNIGFKINLNLIIILIWTILCLMFLVQAKSSPSSIVIECDDYKNLEEYMLKISGNINDKRYPYPSKDEEFSTFCRNIKTGAKFTKDYTQQCLQQNPSGKSILTIIAYSITQSAKKYCARRNPKIRKEMIQIAKCTNPNRKLLTECFQTYLDRMNLTFKVEPDKNKFPYLCCVTDVLSTCMTEKLRNGNPVCSEEAIDNFQKFFGGAMKNAMNFACENFEDQQDRCQNMIEKQVKLNGGLPHVQWRTPFTILIEFFKTL</sequence>
<reference evidence="2" key="1">
    <citation type="submission" date="2013-05" db="EMBL/GenBank/DDBJ databases">
        <authorList>
            <person name="Yim A.K.Y."/>
            <person name="Chan T.F."/>
            <person name="Ji K.M."/>
            <person name="Liu X.Y."/>
            <person name="Zhou J.W."/>
            <person name="Li R.Q."/>
            <person name="Yang K.Y."/>
            <person name="Li J."/>
            <person name="Li M."/>
            <person name="Law P.T.W."/>
            <person name="Wu Y.L."/>
            <person name="Cai Z.L."/>
            <person name="Qin H."/>
            <person name="Bao Y."/>
            <person name="Leung R.K.K."/>
            <person name="Ng P.K.S."/>
            <person name="Zou J."/>
            <person name="Zhong X.J."/>
            <person name="Ran P.X."/>
            <person name="Zhong N.S."/>
            <person name="Liu Z.G."/>
            <person name="Tsui S.K.W."/>
        </authorList>
    </citation>
    <scope>NUCLEOTIDE SEQUENCE</scope>
    <source>
        <strain evidence="2">Derf</strain>
        <tissue evidence="2">Whole organism</tissue>
    </source>
</reference>
<name>A0A922L2Z1_DERFA</name>
<evidence type="ECO:0000313" key="3">
    <source>
        <dbReference type="Proteomes" id="UP000790347"/>
    </source>
</evidence>
<dbReference type="AlphaFoldDB" id="A0A922L2Z1"/>
<reference evidence="2" key="2">
    <citation type="journal article" date="2022" name="Res Sq">
        <title>Comparative Genomics Reveals Insights into the Divergent Evolution of Astigmatic Mites and Household Pest Adaptations.</title>
        <authorList>
            <person name="Xiong Q."/>
            <person name="Wan A.T.-Y."/>
            <person name="Liu X.-Y."/>
            <person name="Fung C.S.-H."/>
            <person name="Xiao X."/>
            <person name="Malainual N."/>
            <person name="Hou J."/>
            <person name="Wang L."/>
            <person name="Wang M."/>
            <person name="Yang K."/>
            <person name="Cui Y."/>
            <person name="Leung E."/>
            <person name="Nong W."/>
            <person name="Shin S.-K."/>
            <person name="Au S."/>
            <person name="Jeong K.Y."/>
            <person name="Chew F.T."/>
            <person name="Hui J."/>
            <person name="Leung T.F."/>
            <person name="Tungtrongchitr A."/>
            <person name="Zhong N."/>
            <person name="Liu Z."/>
            <person name="Tsui S."/>
        </authorList>
    </citation>
    <scope>NUCLEOTIDE SEQUENCE</scope>
    <source>
        <strain evidence="2">Derf</strain>
        <tissue evidence="2">Whole organism</tissue>
    </source>
</reference>
<organism evidence="2 3">
    <name type="scientific">Dermatophagoides farinae</name>
    <name type="common">American house dust mite</name>
    <dbReference type="NCBI Taxonomy" id="6954"/>
    <lineage>
        <taxon>Eukaryota</taxon>
        <taxon>Metazoa</taxon>
        <taxon>Ecdysozoa</taxon>
        <taxon>Arthropoda</taxon>
        <taxon>Chelicerata</taxon>
        <taxon>Arachnida</taxon>
        <taxon>Acari</taxon>
        <taxon>Acariformes</taxon>
        <taxon>Sarcoptiformes</taxon>
        <taxon>Astigmata</taxon>
        <taxon>Psoroptidia</taxon>
        <taxon>Analgoidea</taxon>
        <taxon>Pyroglyphidae</taxon>
        <taxon>Dermatophagoidinae</taxon>
        <taxon>Dermatophagoides</taxon>
    </lineage>
</organism>
<feature type="chain" id="PRO_5037917307" evidence="1">
    <location>
        <begin position="29"/>
        <end position="258"/>
    </location>
</feature>
<feature type="signal peptide" evidence="1">
    <location>
        <begin position="1"/>
        <end position="28"/>
    </location>
</feature>
<proteinExistence type="predicted"/>
<dbReference type="EMBL" id="ASGP02000003">
    <property type="protein sequence ID" value="KAH9516026.1"/>
    <property type="molecule type" value="Genomic_DNA"/>
</dbReference>
<protein>
    <submittedName>
        <fullName evidence="2">Uncharacterized protein</fullName>
    </submittedName>
</protein>
<keyword evidence="1" id="KW-0732">Signal</keyword>
<keyword evidence="3" id="KW-1185">Reference proteome</keyword>
<gene>
    <name evidence="2" type="ORF">DERF_006790</name>
</gene>
<dbReference type="Proteomes" id="UP000790347">
    <property type="component" value="Unassembled WGS sequence"/>
</dbReference>
<comment type="caution">
    <text evidence="2">The sequence shown here is derived from an EMBL/GenBank/DDBJ whole genome shotgun (WGS) entry which is preliminary data.</text>
</comment>
<evidence type="ECO:0000256" key="1">
    <source>
        <dbReference type="SAM" id="SignalP"/>
    </source>
</evidence>